<dbReference type="OrthoDB" id="1022205at2759"/>
<comment type="caution">
    <text evidence="3">The sequence shown here is derived from an EMBL/GenBank/DDBJ whole genome shotgun (WGS) entry which is preliminary data.</text>
</comment>
<proteinExistence type="inferred from homology"/>
<dbReference type="AlphaFoldDB" id="A0A6V7W4T1"/>
<dbReference type="EC" id="3.4.16.-" evidence="2"/>
<keyword evidence="2" id="KW-0378">Hydrolase</keyword>
<dbReference type="EMBL" id="CAJEWN010000419">
    <property type="protein sequence ID" value="CAD2182042.1"/>
    <property type="molecule type" value="Genomic_DNA"/>
</dbReference>
<evidence type="ECO:0000313" key="4">
    <source>
        <dbReference type="Proteomes" id="UP000580250"/>
    </source>
</evidence>
<dbReference type="GO" id="GO:0004185">
    <property type="term" value="F:serine-type carboxypeptidase activity"/>
    <property type="evidence" value="ECO:0007669"/>
    <property type="project" value="UniProtKB-UniRule"/>
</dbReference>
<dbReference type="PRINTS" id="PR00724">
    <property type="entry name" value="CRBOXYPTASEC"/>
</dbReference>
<dbReference type="PROSITE" id="PS00131">
    <property type="entry name" value="CARBOXYPEPT_SER_SER"/>
    <property type="match status" value="1"/>
</dbReference>
<protein>
    <recommendedName>
        <fullName evidence="2">Carboxypeptidase</fullName>
        <ecNumber evidence="2">3.4.16.-</ecNumber>
    </recommendedName>
</protein>
<dbReference type="PANTHER" id="PTHR11802">
    <property type="entry name" value="SERINE PROTEASE FAMILY S10 SERINE CARBOXYPEPTIDASE"/>
    <property type="match status" value="1"/>
</dbReference>
<accession>A0A6V7W4T1</accession>
<dbReference type="GO" id="GO:0006508">
    <property type="term" value="P:proteolysis"/>
    <property type="evidence" value="ECO:0007669"/>
    <property type="project" value="UniProtKB-KW"/>
</dbReference>
<dbReference type="InterPro" id="IPR018202">
    <property type="entry name" value="Ser_caboxypep_ser_AS"/>
</dbReference>
<dbReference type="Pfam" id="PF00450">
    <property type="entry name" value="Peptidase_S10"/>
    <property type="match status" value="1"/>
</dbReference>
<evidence type="ECO:0000256" key="1">
    <source>
        <dbReference type="ARBA" id="ARBA00009431"/>
    </source>
</evidence>
<evidence type="ECO:0000313" key="3">
    <source>
        <dbReference type="EMBL" id="CAD2182042.1"/>
    </source>
</evidence>
<sequence>MPKIFLWLLQFCILINLIYGSSKINNNPDEIKSLPGLNATLNFKHYSGYLDAGNGNLFHYMFVESQGNPGTDPLVLWLNGGPGCSSLGGLFEELGPYLINKDGKTLRLNPYSWNNYASIIFLESPAGVGFSYNTKSKNVLTNDDEVAVANYAALKDFFNKYPSFNSNPFYLAGESYAGVYIPMLGVKILESIKDTKINLKGVAIGNGILSDILNTNTLPLYLYSHGLVDEEVWQKFQNQCCNGCIDGCDILSIPENTTCGDMQMELYPGYTNDLLNPYDIYDDCEPANRTIASKLKIKTSSLLLNRLARNDRPLYYGTIPCTDVSATEHYLNMPDVQKALNILSNLNIKWEECSDDIYNNYTTIYKEMANFTKTILKANIRMILYYGDLDVICNFLIGQRFTEQLGFELKTPKQAWIVNEQVGGFTTEYKNGLTFNTVRGAGHTVPQSKPQEALYMF</sequence>
<evidence type="ECO:0000256" key="2">
    <source>
        <dbReference type="RuleBase" id="RU361156"/>
    </source>
</evidence>
<comment type="similarity">
    <text evidence="1 2">Belongs to the peptidase S10 family.</text>
</comment>
<dbReference type="SUPFAM" id="SSF53474">
    <property type="entry name" value="alpha/beta-Hydrolases"/>
    <property type="match status" value="1"/>
</dbReference>
<dbReference type="Proteomes" id="UP000580250">
    <property type="component" value="Unassembled WGS sequence"/>
</dbReference>
<keyword evidence="2" id="KW-0732">Signal</keyword>
<organism evidence="3 4">
    <name type="scientific">Meloidogyne enterolobii</name>
    <name type="common">Root-knot nematode worm</name>
    <name type="synonym">Meloidogyne mayaguensis</name>
    <dbReference type="NCBI Taxonomy" id="390850"/>
    <lineage>
        <taxon>Eukaryota</taxon>
        <taxon>Metazoa</taxon>
        <taxon>Ecdysozoa</taxon>
        <taxon>Nematoda</taxon>
        <taxon>Chromadorea</taxon>
        <taxon>Rhabditida</taxon>
        <taxon>Tylenchina</taxon>
        <taxon>Tylenchomorpha</taxon>
        <taxon>Tylenchoidea</taxon>
        <taxon>Meloidogynidae</taxon>
        <taxon>Meloidogyninae</taxon>
        <taxon>Meloidogyne</taxon>
    </lineage>
</organism>
<dbReference type="InterPro" id="IPR029058">
    <property type="entry name" value="AB_hydrolase_fold"/>
</dbReference>
<dbReference type="PANTHER" id="PTHR11802:SF33">
    <property type="entry name" value="SERINE CARBOXYPEPTIDASE CTSA-3.2"/>
    <property type="match status" value="1"/>
</dbReference>
<keyword evidence="2" id="KW-0121">Carboxypeptidase</keyword>
<feature type="chain" id="PRO_5028500527" description="Carboxypeptidase" evidence="2">
    <location>
        <begin position="21"/>
        <end position="457"/>
    </location>
</feature>
<gene>
    <name evidence="3" type="ORF">MENT_LOCUS34227</name>
</gene>
<dbReference type="Gene3D" id="3.40.50.1820">
    <property type="entry name" value="alpha/beta hydrolase"/>
    <property type="match status" value="1"/>
</dbReference>
<reference evidence="3 4" key="1">
    <citation type="submission" date="2020-08" db="EMBL/GenBank/DDBJ databases">
        <authorList>
            <person name="Koutsovoulos G."/>
            <person name="Danchin GJ E."/>
        </authorList>
    </citation>
    <scope>NUCLEOTIDE SEQUENCE [LARGE SCALE GENOMIC DNA]</scope>
</reference>
<feature type="signal peptide" evidence="2">
    <location>
        <begin position="1"/>
        <end position="20"/>
    </location>
</feature>
<name>A0A6V7W4T1_MELEN</name>
<dbReference type="InterPro" id="IPR001563">
    <property type="entry name" value="Peptidase_S10"/>
</dbReference>
<keyword evidence="2" id="KW-0645">Protease</keyword>